<dbReference type="EMBL" id="AP022563">
    <property type="protein sequence ID" value="BBX17834.1"/>
    <property type="molecule type" value="Genomic_DNA"/>
</dbReference>
<dbReference type="InterPro" id="IPR016793">
    <property type="entry name" value="UCP021591"/>
</dbReference>
<evidence type="ECO:0000313" key="1">
    <source>
        <dbReference type="EMBL" id="BBX17834.1"/>
    </source>
</evidence>
<dbReference type="KEGG" id="mdu:MDUV_26940"/>
<protein>
    <submittedName>
        <fullName evidence="1">Uncharacterized protein</fullName>
    </submittedName>
</protein>
<reference evidence="1 2" key="1">
    <citation type="journal article" date="2019" name="Emerg. Microbes Infect.">
        <title>Comprehensive subspecies identification of 175 nontuberculous mycobacteria species based on 7547 genomic profiles.</title>
        <authorList>
            <person name="Matsumoto Y."/>
            <person name="Kinjo T."/>
            <person name="Motooka D."/>
            <person name="Nabeya D."/>
            <person name="Jung N."/>
            <person name="Uechi K."/>
            <person name="Horii T."/>
            <person name="Iida T."/>
            <person name="Fujita J."/>
            <person name="Nakamura S."/>
        </authorList>
    </citation>
    <scope>NUCLEOTIDE SEQUENCE [LARGE SCALE GENOMIC DNA]</scope>
    <source>
        <strain evidence="1 2">JCM 6396</strain>
    </source>
</reference>
<name>A0A7I7K2I0_9MYCO</name>
<dbReference type="AlphaFoldDB" id="A0A7I7K2I0"/>
<evidence type="ECO:0000313" key="2">
    <source>
        <dbReference type="Proteomes" id="UP000467006"/>
    </source>
</evidence>
<dbReference type="PIRSF" id="PIRSF021591">
    <property type="entry name" value="UCP021591"/>
    <property type="match status" value="1"/>
</dbReference>
<keyword evidence="2" id="KW-1185">Reference proteome</keyword>
<accession>A0A7I7K2I0</accession>
<sequence>MLIGAVTVLAPVAPARADGPRQVTYTVITDHPVTADIYYREVDPPTWADYSHNPYLYSPKARVDIGPDRPWVRTVALTDPQRWAMVSATSGREPVEPGFRCQLTVDGVIVGTGDGPKGALCSIRHW</sequence>
<proteinExistence type="predicted"/>
<gene>
    <name evidence="1" type="ORF">MDUV_26940</name>
</gene>
<dbReference type="Proteomes" id="UP000467006">
    <property type="component" value="Chromosome"/>
</dbReference>
<organism evidence="1 2">
    <name type="scientific">Mycolicibacterium duvalii</name>
    <dbReference type="NCBI Taxonomy" id="39688"/>
    <lineage>
        <taxon>Bacteria</taxon>
        <taxon>Bacillati</taxon>
        <taxon>Actinomycetota</taxon>
        <taxon>Actinomycetes</taxon>
        <taxon>Mycobacteriales</taxon>
        <taxon>Mycobacteriaceae</taxon>
        <taxon>Mycolicibacterium</taxon>
    </lineage>
</organism>